<evidence type="ECO:0000259" key="1">
    <source>
        <dbReference type="Pfam" id="PF04233"/>
    </source>
</evidence>
<dbReference type="Proteomes" id="UP000056109">
    <property type="component" value="Chromosome I"/>
</dbReference>
<dbReference type="AlphaFoldDB" id="A0A0U5EX28"/>
<evidence type="ECO:0000313" key="2">
    <source>
        <dbReference type="EMBL" id="CEF41111.1"/>
    </source>
</evidence>
<accession>A0A0U5EX28</accession>
<reference evidence="3" key="1">
    <citation type="submission" date="2014-09" db="EMBL/GenBank/DDBJ databases">
        <authorList>
            <person name="Illeghems K.G."/>
        </authorList>
    </citation>
    <scope>NUCLEOTIDE SEQUENCE [LARGE SCALE GENOMIC DNA]</scope>
    <source>
        <strain evidence="3">108B</strain>
    </source>
</reference>
<dbReference type="Pfam" id="PF04233">
    <property type="entry name" value="Phage_Mu_F"/>
    <property type="match status" value="1"/>
</dbReference>
<dbReference type="PATRIC" id="fig|446692.3.peg.1819"/>
<gene>
    <name evidence="2" type="ORF">ASN_1776</name>
</gene>
<evidence type="ECO:0000313" key="3">
    <source>
        <dbReference type="Proteomes" id="UP000056109"/>
    </source>
</evidence>
<sequence length="265" mass="29921">MASKPKSLKPIRPSAGVGAFYERELNKLIDEMEASLRYWLRARYRRVESQITQDANPATDLQKLMTQLTAKWRLKFNSLSQHLAPAFVQQAQGNVDRTFKSELKKKAGFTVNFNPNKDVSGAIKACVEENVLLIKNVGEQHLSDVNQMVLRAVAHGGDLGELTKGLEQRLGITRRRAANIARDQNAKVTSAINRQRQIDTGLFEAEWVHSAGGRNPRHSHVEAGRKRLRFDVREGALIDDERIWPGQKPNCRCASRIILKGFNDE</sequence>
<keyword evidence="3" id="KW-1185">Reference proteome</keyword>
<feature type="domain" description="Phage head morphogenesis" evidence="1">
    <location>
        <begin position="144"/>
        <end position="254"/>
    </location>
</feature>
<dbReference type="EMBL" id="LN606600">
    <property type="protein sequence ID" value="CEF41111.1"/>
    <property type="molecule type" value="Genomic_DNA"/>
</dbReference>
<name>A0A0U5EX28_9PROT</name>
<dbReference type="RefSeq" id="WP_058987816.1">
    <property type="nucleotide sequence ID" value="NZ_LN606600.1"/>
</dbReference>
<dbReference type="InterPro" id="IPR006528">
    <property type="entry name" value="Phage_head_morphogenesis_dom"/>
</dbReference>
<proteinExistence type="predicted"/>
<protein>
    <submittedName>
        <fullName evidence="2">Burkholderia phage Bcep781 gp16</fullName>
    </submittedName>
</protein>
<dbReference type="GeneID" id="34782835"/>
<organism evidence="2 3">
    <name type="scientific">Acetobacter senegalensis</name>
    <dbReference type="NCBI Taxonomy" id="446692"/>
    <lineage>
        <taxon>Bacteria</taxon>
        <taxon>Pseudomonadati</taxon>
        <taxon>Pseudomonadota</taxon>
        <taxon>Alphaproteobacteria</taxon>
        <taxon>Acetobacterales</taxon>
        <taxon>Acetobacteraceae</taxon>
        <taxon>Acetobacter</taxon>
    </lineage>
</organism>
<dbReference type="KEGG" id="asz:ASN_1776"/>